<dbReference type="NCBIfam" id="NF004479">
    <property type="entry name" value="PRK05815.1-4"/>
    <property type="match status" value="1"/>
</dbReference>
<dbReference type="AlphaFoldDB" id="A0A0E4H632"/>
<dbReference type="InterPro" id="IPR035908">
    <property type="entry name" value="F0_ATP_A_sf"/>
</dbReference>
<evidence type="ECO:0000256" key="6">
    <source>
        <dbReference type="ARBA" id="ARBA00022781"/>
    </source>
</evidence>
<feature type="transmembrane region" description="Helical" evidence="11">
    <location>
        <begin position="206"/>
        <end position="229"/>
    </location>
</feature>
<keyword evidence="5 11" id="KW-0812">Transmembrane</keyword>
<comment type="similarity">
    <text evidence="2 11 12">Belongs to the ATPase A chain family.</text>
</comment>
<accession>A0A0E4H632</accession>
<comment type="function">
    <text evidence="11 12">Key component of the proton channel; it plays a direct role in the translocation of protons across the membrane.</text>
</comment>
<evidence type="ECO:0000256" key="9">
    <source>
        <dbReference type="ARBA" id="ARBA00023136"/>
    </source>
</evidence>
<dbReference type="InterPro" id="IPR000568">
    <property type="entry name" value="ATP_synth_F0_asu"/>
</dbReference>
<comment type="subcellular location">
    <subcellularLocation>
        <location evidence="11 12">Cell membrane</location>
        <topology evidence="11 12">Multi-pass membrane protein</topology>
    </subcellularLocation>
    <subcellularLocation>
        <location evidence="1">Membrane</location>
        <topology evidence="1">Multi-pass membrane protein</topology>
    </subcellularLocation>
</comment>
<dbReference type="GO" id="GO:0046933">
    <property type="term" value="F:proton-transporting ATP synthase activity, rotational mechanism"/>
    <property type="evidence" value="ECO:0007669"/>
    <property type="project" value="UniProtKB-UniRule"/>
</dbReference>
<keyword evidence="11" id="KW-1003">Cell membrane</keyword>
<evidence type="ECO:0000256" key="12">
    <source>
        <dbReference type="RuleBase" id="RU000483"/>
    </source>
</evidence>
<dbReference type="CDD" id="cd00310">
    <property type="entry name" value="ATP-synt_Fo_a_6"/>
    <property type="match status" value="1"/>
</dbReference>
<organism evidence="13 14">
    <name type="scientific">Streptococcus varani</name>
    <dbReference type="NCBI Taxonomy" id="1608583"/>
    <lineage>
        <taxon>Bacteria</taxon>
        <taxon>Bacillati</taxon>
        <taxon>Bacillota</taxon>
        <taxon>Bacilli</taxon>
        <taxon>Lactobacillales</taxon>
        <taxon>Streptococcaceae</taxon>
        <taxon>Streptococcus</taxon>
    </lineage>
</organism>
<feature type="transmembrane region" description="Helical" evidence="11">
    <location>
        <begin position="76"/>
        <end position="95"/>
    </location>
</feature>
<dbReference type="Gene3D" id="1.20.120.220">
    <property type="entry name" value="ATP synthase, F0 complex, subunit A"/>
    <property type="match status" value="1"/>
</dbReference>
<keyword evidence="7 11" id="KW-1133">Transmembrane helix</keyword>
<dbReference type="InterPro" id="IPR023011">
    <property type="entry name" value="ATP_synth_F0_asu_AS"/>
</dbReference>
<feature type="transmembrane region" description="Helical" evidence="11">
    <location>
        <begin position="20"/>
        <end position="39"/>
    </location>
</feature>
<feature type="transmembrane region" description="Helical" evidence="11">
    <location>
        <begin position="180"/>
        <end position="200"/>
    </location>
</feature>
<keyword evidence="9 11" id="KW-0472">Membrane</keyword>
<dbReference type="GO" id="GO:0045259">
    <property type="term" value="C:proton-transporting ATP synthase complex"/>
    <property type="evidence" value="ECO:0007669"/>
    <property type="project" value="UniProtKB-KW"/>
</dbReference>
<dbReference type="PRINTS" id="PR00123">
    <property type="entry name" value="ATPASEA"/>
</dbReference>
<dbReference type="InterPro" id="IPR045082">
    <property type="entry name" value="ATP_syn_F0_a_bact/chloroplast"/>
</dbReference>
<dbReference type="OrthoDB" id="9789241at2"/>
<evidence type="ECO:0000313" key="14">
    <source>
        <dbReference type="Proteomes" id="UP000198604"/>
    </source>
</evidence>
<keyword evidence="14" id="KW-1185">Reference proteome</keyword>
<dbReference type="PROSITE" id="PS00449">
    <property type="entry name" value="ATPASE_A"/>
    <property type="match status" value="1"/>
</dbReference>
<dbReference type="NCBIfam" id="TIGR01131">
    <property type="entry name" value="ATP_synt_6_or_A"/>
    <property type="match status" value="1"/>
</dbReference>
<keyword evidence="8 11" id="KW-0406">Ion transport</keyword>
<dbReference type="EMBL" id="CTEN01000004">
    <property type="protein sequence ID" value="CQR25524.1"/>
    <property type="molecule type" value="Genomic_DNA"/>
</dbReference>
<evidence type="ECO:0000256" key="11">
    <source>
        <dbReference type="HAMAP-Rule" id="MF_01393"/>
    </source>
</evidence>
<evidence type="ECO:0000313" key="13">
    <source>
        <dbReference type="EMBL" id="CQR25524.1"/>
    </source>
</evidence>
<evidence type="ECO:0000256" key="7">
    <source>
        <dbReference type="ARBA" id="ARBA00022989"/>
    </source>
</evidence>
<dbReference type="RefSeq" id="WP_093651069.1">
    <property type="nucleotide sequence ID" value="NZ_CTEN01000004.1"/>
</dbReference>
<evidence type="ECO:0000256" key="4">
    <source>
        <dbReference type="ARBA" id="ARBA00022547"/>
    </source>
</evidence>
<dbReference type="Proteomes" id="UP000198604">
    <property type="component" value="Unassembled WGS sequence"/>
</dbReference>
<keyword evidence="4 11" id="KW-0138">CF(0)</keyword>
<evidence type="ECO:0000256" key="1">
    <source>
        <dbReference type="ARBA" id="ARBA00004141"/>
    </source>
</evidence>
<keyword evidence="3 11" id="KW-0813">Transport</keyword>
<dbReference type="HAMAP" id="MF_01393">
    <property type="entry name" value="ATP_synth_a_bact"/>
    <property type="match status" value="1"/>
</dbReference>
<dbReference type="PANTHER" id="PTHR42823:SF3">
    <property type="entry name" value="ATP SYNTHASE SUBUNIT A, CHLOROPLASTIC"/>
    <property type="match status" value="1"/>
</dbReference>
<dbReference type="GO" id="GO:0005886">
    <property type="term" value="C:plasma membrane"/>
    <property type="evidence" value="ECO:0007669"/>
    <property type="project" value="UniProtKB-SubCell"/>
</dbReference>
<evidence type="ECO:0000256" key="10">
    <source>
        <dbReference type="ARBA" id="ARBA00023310"/>
    </source>
</evidence>
<evidence type="ECO:0000256" key="8">
    <source>
        <dbReference type="ARBA" id="ARBA00023065"/>
    </source>
</evidence>
<evidence type="ECO:0000256" key="2">
    <source>
        <dbReference type="ARBA" id="ARBA00006810"/>
    </source>
</evidence>
<feature type="transmembrane region" description="Helical" evidence="11">
    <location>
        <begin position="115"/>
        <end position="134"/>
    </location>
</feature>
<keyword evidence="6 11" id="KW-0375">Hydrogen ion transport</keyword>
<dbReference type="Pfam" id="PF00119">
    <property type="entry name" value="ATP-synt_A"/>
    <property type="match status" value="1"/>
</dbReference>
<sequence>MEESINPTLTLGPVTFDLTMVLVSVITISVIFILVFWASRKMQLKPTGKQNVLEYVYEMTVNFTKGNLGNEESKRYNLFFFIAFTFLVVANNLGLMTKIETSDGLNLWTSPTANMAYDLGLATVATVFVHIEGIRRRGFGAYLKAFVTPLAMTPMNILEEVTNLASLGLRLYGNIFAGEVLVGLLLKLAHSSAFALPIAFGLNVLWTGFSVFISCLQGYVFVMLVSMYLNKKISGGH</sequence>
<dbReference type="PANTHER" id="PTHR42823">
    <property type="entry name" value="ATP SYNTHASE SUBUNIT A, CHLOROPLASTIC"/>
    <property type="match status" value="1"/>
</dbReference>
<evidence type="ECO:0000256" key="3">
    <source>
        <dbReference type="ARBA" id="ARBA00022448"/>
    </source>
</evidence>
<reference evidence="14" key="1">
    <citation type="submission" date="2015-03" db="EMBL/GenBank/DDBJ databases">
        <authorList>
            <person name="Urmite Genomes"/>
        </authorList>
    </citation>
    <scope>NUCLEOTIDE SEQUENCE [LARGE SCALE GENOMIC DNA]</scope>
    <source>
        <strain evidence="14">FF10</strain>
    </source>
</reference>
<protein>
    <recommendedName>
        <fullName evidence="11 12">ATP synthase subunit a</fullName>
    </recommendedName>
    <alternativeName>
        <fullName evidence="11">ATP synthase F0 sector subunit a</fullName>
    </alternativeName>
    <alternativeName>
        <fullName evidence="11">F-ATPase subunit 6</fullName>
    </alternativeName>
</protein>
<dbReference type="GO" id="GO:0042777">
    <property type="term" value="P:proton motive force-driven plasma membrane ATP synthesis"/>
    <property type="evidence" value="ECO:0007669"/>
    <property type="project" value="TreeGrafter"/>
</dbReference>
<dbReference type="STRING" id="1608583.BN1356_01871"/>
<dbReference type="SUPFAM" id="SSF81336">
    <property type="entry name" value="F1F0 ATP synthase subunit A"/>
    <property type="match status" value="1"/>
</dbReference>
<name>A0A0E4H632_9STRE</name>
<evidence type="ECO:0000256" key="5">
    <source>
        <dbReference type="ARBA" id="ARBA00022692"/>
    </source>
</evidence>
<gene>
    <name evidence="11 13" type="primary">atpB</name>
    <name evidence="13" type="ORF">BN1356_01871</name>
</gene>
<keyword evidence="10 11" id="KW-0066">ATP synthesis</keyword>
<proteinExistence type="inferred from homology"/>